<sequence length="266" mass="28965">MRVFISADIEGCAAITSWDEVHKGRAGYQEFREQMTSEVVAACEGARAAGATDILIKDAHESGCNLIVSRLPEYARIVRAWSGHPYVMMFGLDSSFDAALFIGYHDAAGSDSNPLAHTMNDRIARLTINGELASEFTVNAYTAALNGVPPVFLSGDRGICGAAKRLVPGMTTVAVSEGFGRATLSVSPATALRMIREGVEESLSRDLSRCSLNLPDRFEVVLTFNNASDAYRSSFYPGVEHSEPCTLRFVSNDYFEVLRTIRFITV</sequence>
<feature type="binding site" evidence="2">
    <location>
        <position position="105"/>
    </location>
    <ligand>
        <name>Zn(2+)</name>
        <dbReference type="ChEBI" id="CHEBI:29105"/>
        <label>2</label>
    </ligand>
</feature>
<feature type="binding site" evidence="2">
    <location>
        <position position="8"/>
    </location>
    <ligand>
        <name>Zn(2+)</name>
        <dbReference type="ChEBI" id="CHEBI:29105"/>
        <label>2</label>
    </ligand>
</feature>
<keyword evidence="2" id="KW-0862">Zinc</keyword>
<dbReference type="Pfam" id="PF04951">
    <property type="entry name" value="Peptidase_M55"/>
    <property type="match status" value="1"/>
</dbReference>
<evidence type="ECO:0000256" key="2">
    <source>
        <dbReference type="PIRSR" id="PIRSR015853-2"/>
    </source>
</evidence>
<reference evidence="3 4" key="1">
    <citation type="submission" date="2016-10" db="EMBL/GenBank/DDBJ databases">
        <authorList>
            <person name="de Groot N.N."/>
        </authorList>
    </citation>
    <scope>NUCLEOTIDE SEQUENCE [LARGE SCALE GENOMIC DNA]</scope>
    <source>
        <strain evidence="3 4">CGMCC 1.7666</strain>
    </source>
</reference>
<dbReference type="AlphaFoldDB" id="A0A1G5JQE0"/>
<feature type="binding site" evidence="2">
    <location>
        <position position="10"/>
    </location>
    <ligand>
        <name>Zn(2+)</name>
        <dbReference type="ChEBI" id="CHEBI:29105"/>
        <label>1</label>
    </ligand>
</feature>
<dbReference type="InterPro" id="IPR027476">
    <property type="entry name" value="DppA_N"/>
</dbReference>
<dbReference type="SUPFAM" id="SSF63992">
    <property type="entry name" value="Dipeptide transport protein"/>
    <property type="match status" value="1"/>
</dbReference>
<organism evidence="3 4">
    <name type="scientific">Microvirga guangxiensis</name>
    <dbReference type="NCBI Taxonomy" id="549386"/>
    <lineage>
        <taxon>Bacteria</taxon>
        <taxon>Pseudomonadati</taxon>
        <taxon>Pseudomonadota</taxon>
        <taxon>Alphaproteobacteria</taxon>
        <taxon>Hyphomicrobiales</taxon>
        <taxon>Methylobacteriaceae</taxon>
        <taxon>Microvirga</taxon>
    </lineage>
</organism>
<dbReference type="RefSeq" id="WP_091135420.1">
    <property type="nucleotide sequence ID" value="NZ_FMVJ01000007.1"/>
</dbReference>
<name>A0A1G5JQE0_9HYPH</name>
<feature type="active site" description="Nucleophile" evidence="1">
    <location>
        <position position="117"/>
    </location>
</feature>
<dbReference type="STRING" id="549386.SAMN02927923_02784"/>
<keyword evidence="2" id="KW-0479">Metal-binding</keyword>
<dbReference type="CDD" id="cd08770">
    <property type="entry name" value="DAP_dppA_3"/>
    <property type="match status" value="1"/>
</dbReference>
<dbReference type="PIRSF" id="PIRSF015853">
    <property type="entry name" value="Pep_DppA"/>
    <property type="match status" value="1"/>
</dbReference>
<protein>
    <submittedName>
        <fullName evidence="3">D-amino peptidase</fullName>
    </submittedName>
</protein>
<dbReference type="GO" id="GO:0046872">
    <property type="term" value="F:metal ion binding"/>
    <property type="evidence" value="ECO:0007669"/>
    <property type="project" value="UniProtKB-KW"/>
</dbReference>
<dbReference type="EMBL" id="FMVJ01000007">
    <property type="protein sequence ID" value="SCY90080.1"/>
    <property type="molecule type" value="Genomic_DNA"/>
</dbReference>
<dbReference type="InterPro" id="IPR036177">
    <property type="entry name" value="Peptidase_M55_sf"/>
</dbReference>
<dbReference type="Proteomes" id="UP000199569">
    <property type="component" value="Unassembled WGS sequence"/>
</dbReference>
<dbReference type="Gene3D" id="3.30.1360.130">
    <property type="entry name" value="Dipeptide transport protein"/>
    <property type="match status" value="1"/>
</dbReference>
<evidence type="ECO:0000313" key="3">
    <source>
        <dbReference type="EMBL" id="SCY90080.1"/>
    </source>
</evidence>
<evidence type="ECO:0000313" key="4">
    <source>
        <dbReference type="Proteomes" id="UP000199569"/>
    </source>
</evidence>
<dbReference type="Gene3D" id="3.40.50.10780">
    <property type="entry name" value="Dipeptide transport protein"/>
    <property type="match status" value="1"/>
</dbReference>
<gene>
    <name evidence="3" type="ORF">SAMN02927923_02784</name>
</gene>
<dbReference type="InterPro" id="IPR007035">
    <property type="entry name" value="Peptidase_M55"/>
</dbReference>
<feature type="binding site" evidence="2">
    <location>
        <position position="135"/>
    </location>
    <ligand>
        <name>Zn(2+)</name>
        <dbReference type="ChEBI" id="CHEBI:29105"/>
        <label>2</label>
    </ligand>
</feature>
<keyword evidence="4" id="KW-1185">Reference proteome</keyword>
<accession>A0A1G5JQE0</accession>
<evidence type="ECO:0000256" key="1">
    <source>
        <dbReference type="PIRSR" id="PIRSR015853-1"/>
    </source>
</evidence>
<feature type="binding site" evidence="2">
    <location>
        <position position="8"/>
    </location>
    <ligand>
        <name>Zn(2+)</name>
        <dbReference type="ChEBI" id="CHEBI:29105"/>
        <label>1</label>
    </ligand>
</feature>
<feature type="binding site" evidence="2">
    <location>
        <position position="60"/>
    </location>
    <ligand>
        <name>Zn(2+)</name>
        <dbReference type="ChEBI" id="CHEBI:29105"/>
        <label>2</label>
    </ligand>
</feature>
<proteinExistence type="predicted"/>
<dbReference type="OrthoDB" id="9785420at2"/>